<dbReference type="SUPFAM" id="SSF53067">
    <property type="entry name" value="Actin-like ATPase domain"/>
    <property type="match status" value="2"/>
</dbReference>
<evidence type="ECO:0000313" key="2">
    <source>
        <dbReference type="EMBL" id="PQO45698.1"/>
    </source>
</evidence>
<feature type="domain" description="ATPase BadF/BadG/BcrA/BcrD type" evidence="1">
    <location>
        <begin position="14"/>
        <end position="292"/>
    </location>
</feature>
<organism evidence="2 3">
    <name type="scientific">Blastopirellula marina</name>
    <dbReference type="NCBI Taxonomy" id="124"/>
    <lineage>
        <taxon>Bacteria</taxon>
        <taxon>Pseudomonadati</taxon>
        <taxon>Planctomycetota</taxon>
        <taxon>Planctomycetia</taxon>
        <taxon>Pirellulales</taxon>
        <taxon>Pirellulaceae</taxon>
        <taxon>Blastopirellula</taxon>
    </lineage>
</organism>
<dbReference type="InterPro" id="IPR002731">
    <property type="entry name" value="ATPase_BadF"/>
</dbReference>
<dbReference type="EMBL" id="PUHZ01000013">
    <property type="protein sequence ID" value="PQO45698.1"/>
    <property type="molecule type" value="Genomic_DNA"/>
</dbReference>
<accession>A0A2S8GMQ2</accession>
<dbReference type="Gene3D" id="3.30.420.40">
    <property type="match status" value="2"/>
</dbReference>
<dbReference type="InterPro" id="IPR052519">
    <property type="entry name" value="Euk-type_GlcNAc_Kinase"/>
</dbReference>
<reference evidence="2 3" key="1">
    <citation type="submission" date="2018-02" db="EMBL/GenBank/DDBJ databases">
        <title>Comparative genomes isolates from brazilian mangrove.</title>
        <authorList>
            <person name="Araujo J.E."/>
            <person name="Taketani R.G."/>
            <person name="Silva M.C.P."/>
            <person name="Loureco M.V."/>
            <person name="Andreote F.D."/>
        </authorList>
    </citation>
    <scope>NUCLEOTIDE SEQUENCE [LARGE SCALE GENOMIC DNA]</scope>
    <source>
        <strain evidence="2 3">Nap-Phe MGV</strain>
    </source>
</reference>
<proteinExistence type="predicted"/>
<gene>
    <name evidence="2" type="ORF">C5Y93_12265</name>
</gene>
<dbReference type="RefSeq" id="WP_105335723.1">
    <property type="nucleotide sequence ID" value="NZ_PUHZ01000013.1"/>
</dbReference>
<dbReference type="OrthoDB" id="9772633at2"/>
<evidence type="ECO:0000313" key="3">
    <source>
        <dbReference type="Proteomes" id="UP000237819"/>
    </source>
</evidence>
<dbReference type="PANTHER" id="PTHR43190">
    <property type="entry name" value="N-ACETYL-D-GLUCOSAMINE KINASE"/>
    <property type="match status" value="1"/>
</dbReference>
<name>A0A2S8GMQ2_9BACT</name>
<dbReference type="PANTHER" id="PTHR43190:SF3">
    <property type="entry name" value="N-ACETYL-D-GLUCOSAMINE KINASE"/>
    <property type="match status" value="1"/>
</dbReference>
<dbReference type="Proteomes" id="UP000237819">
    <property type="component" value="Unassembled WGS sequence"/>
</dbReference>
<dbReference type="CDD" id="cd24007">
    <property type="entry name" value="ASKHA_NBD_eukNAGK-like"/>
    <property type="match status" value="1"/>
</dbReference>
<dbReference type="InterPro" id="IPR043129">
    <property type="entry name" value="ATPase_NBD"/>
</dbReference>
<dbReference type="Pfam" id="PF01869">
    <property type="entry name" value="BcrAD_BadFG"/>
    <property type="match status" value="1"/>
</dbReference>
<protein>
    <recommendedName>
        <fullName evidence="1">ATPase BadF/BadG/BcrA/BcrD type domain-containing protein</fullName>
    </recommendedName>
</protein>
<sequence>MGSEQSEARRELFLGVDGGGTKTSCYLGALDENLSLCVLGRGLSSGSNPNTVGMDKAVAAILESVERAQQDAGIIGQFCCRGLFAVAGTLNMDVRRELAARLSEGGIAAKCDVVPDLYPLLETGSKDSAAVGLIAGTGSVGIGRNAAGEIALAGGWGPLVGDDGSGFALGKDAIRHAFNQLEQGAAADRLTEVVCQQLGASTATEIRAKLAAAADQRSLIAQLAKVVVSEAVEGDRSASSIISKGVFYLTELVKHLRTRLKLGEAPLTINVSGGLFQQSDYYCGRLKEMLGEAGVACQIHLLDDPTFICLTIAARADFDGEIRLLP</sequence>
<comment type="caution">
    <text evidence="2">The sequence shown here is derived from an EMBL/GenBank/DDBJ whole genome shotgun (WGS) entry which is preliminary data.</text>
</comment>
<dbReference type="AlphaFoldDB" id="A0A2S8GMQ2"/>
<evidence type="ECO:0000259" key="1">
    <source>
        <dbReference type="Pfam" id="PF01869"/>
    </source>
</evidence>